<proteinExistence type="predicted"/>
<reference evidence="1" key="1">
    <citation type="submission" date="2024-06" db="EMBL/GenBank/DDBJ databases">
        <title>Complete Genome Sequence of mouse commensal type strain Neisseria musculi.</title>
        <authorList>
            <person name="Thapa E."/>
            <person name="Aluvathingal J."/>
            <person name="Nadendla S."/>
            <person name="Mehta A."/>
            <person name="Tettelin H."/>
            <person name="Weyand N.J."/>
        </authorList>
    </citation>
    <scope>NUCLEOTIDE SEQUENCE</scope>
    <source>
        <strain evidence="1">NW831</strain>
    </source>
</reference>
<keyword evidence="2" id="KW-1185">Reference proteome</keyword>
<evidence type="ECO:0000313" key="2">
    <source>
        <dbReference type="Proteomes" id="UP000516412"/>
    </source>
</evidence>
<accession>A0ACD0ZKK9</accession>
<name>A0ACD0ZKK9_9NEIS</name>
<gene>
    <name evidence="1" type="ORF">H7A79_2727</name>
</gene>
<dbReference type="Proteomes" id="UP000516412">
    <property type="component" value="Chromosome"/>
</dbReference>
<dbReference type="EMBL" id="CP060414">
    <property type="protein sequence ID" value="QNT58647.2"/>
    <property type="molecule type" value="Genomic_DNA"/>
</dbReference>
<protein>
    <submittedName>
        <fullName evidence="1">O-methyltransferase family protein</fullName>
    </submittedName>
</protein>
<organism evidence="1 2">
    <name type="scientific">Neisseria musculi</name>
    <dbReference type="NCBI Taxonomy" id="1815583"/>
    <lineage>
        <taxon>Bacteria</taxon>
        <taxon>Pseudomonadati</taxon>
        <taxon>Pseudomonadota</taxon>
        <taxon>Betaproteobacteria</taxon>
        <taxon>Neisseriales</taxon>
        <taxon>Neisseriaceae</taxon>
        <taxon>Neisseria</taxon>
    </lineage>
</organism>
<sequence>MIMAAGTAFRTNPPFKHKPRNIMNLFPDLAQRYSQEQLSAGAAQRLAQEIAFGPVAFQVSRLMVKTGILEHLHHSPGGAELGEIAETAGLSRYAAQVLLESSLSIGTVLFQNGRYTISKAGWFLLKDKTARINMDFVQEVCYQGLFDLEAALLNGKPEGLKVFGGWTTIYEGLSQLPENARRKWLAFDHYYSDSSFAQALDIVFSRPVKKLLDVGGNTGRWALQCVARNCSVEVTVMDLPQQLNLMREAVKGHPGAERIHGHHADLLDDNVLFPQGFDAVWMSQFLDCFSETQVTGILKRAAAAMGTGTDLYIMEPFWDRQQYETAAYCLTQTSLYFTAMANGNSKIYHSEDMIRCVTDAGLAVVEIFDGLGLGHSILRCRRA</sequence>
<evidence type="ECO:0000313" key="1">
    <source>
        <dbReference type="EMBL" id="QNT58647.2"/>
    </source>
</evidence>